<dbReference type="InterPro" id="IPR010106">
    <property type="entry name" value="RpnA"/>
</dbReference>
<protein>
    <submittedName>
        <fullName evidence="1">Rpn family recombination-promoting nuclease/putative transposase</fullName>
    </submittedName>
</protein>
<comment type="caution">
    <text evidence="1">The sequence shown here is derived from an EMBL/GenBank/DDBJ whole genome shotgun (WGS) entry which is preliminary data.</text>
</comment>
<evidence type="ECO:0000313" key="2">
    <source>
        <dbReference type="Proteomes" id="UP000622533"/>
    </source>
</evidence>
<dbReference type="PANTHER" id="PTHR34613:SF1">
    <property type="entry name" value="SLL6017 PROTEIN"/>
    <property type="match status" value="1"/>
</dbReference>
<dbReference type="NCBIfam" id="TIGR01784">
    <property type="entry name" value="T_den_put_tspse"/>
    <property type="match status" value="1"/>
</dbReference>
<name>A0A8J7DGG4_DESMC</name>
<dbReference type="Proteomes" id="UP000622533">
    <property type="component" value="Unassembled WGS sequence"/>
</dbReference>
<organism evidence="1 2">
    <name type="scientific">Desmonostoc muscorum LEGE 12446</name>
    <dbReference type="NCBI Taxonomy" id="1828758"/>
    <lineage>
        <taxon>Bacteria</taxon>
        <taxon>Bacillati</taxon>
        <taxon>Cyanobacteriota</taxon>
        <taxon>Cyanophyceae</taxon>
        <taxon>Nostocales</taxon>
        <taxon>Nostocaceae</taxon>
        <taxon>Desmonostoc</taxon>
    </lineage>
</organism>
<keyword evidence="2" id="KW-1185">Reference proteome</keyword>
<evidence type="ECO:0000313" key="1">
    <source>
        <dbReference type="EMBL" id="MBE9026760.1"/>
    </source>
</evidence>
<accession>A0A8J7DGG4</accession>
<dbReference type="EMBL" id="JADEXS010000685">
    <property type="protein sequence ID" value="MBE9026760.1"/>
    <property type="molecule type" value="Genomic_DNA"/>
</dbReference>
<proteinExistence type="predicted"/>
<sequence>MFDNTCKFIAEMYSPDFATWLLGKPITLTKLSPTELSLEPIRADALILLQSDEVVLHIEFQTKPDEDMPFRMADYRLRVYRRFPKKRMHQVVIYLDKTESEKV</sequence>
<dbReference type="PANTHER" id="PTHR34613">
    <property type="entry name" value="SLL0800 PROTEIN"/>
    <property type="match status" value="1"/>
</dbReference>
<reference evidence="1" key="1">
    <citation type="submission" date="2020-10" db="EMBL/GenBank/DDBJ databases">
        <authorList>
            <person name="Castelo-Branco R."/>
            <person name="Eusebio N."/>
            <person name="Adriana R."/>
            <person name="Vieira A."/>
            <person name="Brugerolle De Fraissinette N."/>
            <person name="Rezende De Castro R."/>
            <person name="Schneider M.P."/>
            <person name="Vasconcelos V."/>
            <person name="Leao P.N."/>
        </authorList>
    </citation>
    <scope>NUCLEOTIDE SEQUENCE</scope>
    <source>
        <strain evidence="1">LEGE 12446</strain>
    </source>
</reference>
<dbReference type="AlphaFoldDB" id="A0A8J7DGG4"/>
<gene>
    <name evidence="1" type="ORF">IQ276_31400</name>
</gene>